<reference evidence="3" key="1">
    <citation type="submission" date="2023-07" db="EMBL/GenBank/DDBJ databases">
        <title>Molecular identification of indigenous halophilic bacteria isolated from red sea cost, biodegradation of synthetic dyes and assessment of degraded metabolite toxicity.</title>
        <authorList>
            <person name="Chaieb K."/>
            <person name="Altayb H.N."/>
        </authorList>
    </citation>
    <scope>NUCLEOTIDE SEQUENCE [LARGE SCALE GENOMIC DNA]</scope>
    <source>
        <strain evidence="3">K20</strain>
    </source>
</reference>
<evidence type="ECO:0000313" key="2">
    <source>
        <dbReference type="EMBL" id="MCA2014602.1"/>
    </source>
</evidence>
<name>A0ABS7YI27_9VIBR</name>
<dbReference type="Gene3D" id="3.40.630.30">
    <property type="match status" value="1"/>
</dbReference>
<evidence type="ECO:0000313" key="3">
    <source>
        <dbReference type="Proteomes" id="UP001199044"/>
    </source>
</evidence>
<accession>A0ABS7YI27</accession>
<sequence length="154" mass="17685">MQIVAVTSKNRQIYHNLAQAYEAEFSCIMSKKPDENGIFPLDTELGGPIIGYLCYVDGIPAGHAAIEYGPNEHFEICDFYVIPYFRGQQVGRQFASSLFEQLRGTWEIKQVQGAVHASVFWRSVVNEYTAGHFIDDEYQCPRWGWVTRQRFQHG</sequence>
<comment type="caution">
    <text evidence="2">The sequence shown here is derived from an EMBL/GenBank/DDBJ whole genome shotgun (WGS) entry which is preliminary data.</text>
</comment>
<dbReference type="GO" id="GO:0016746">
    <property type="term" value="F:acyltransferase activity"/>
    <property type="evidence" value="ECO:0007669"/>
    <property type="project" value="UniProtKB-KW"/>
</dbReference>
<keyword evidence="2" id="KW-0808">Transferase</keyword>
<gene>
    <name evidence="2" type="ORF">LDJ79_00670</name>
</gene>
<dbReference type="CDD" id="cd04301">
    <property type="entry name" value="NAT_SF"/>
    <property type="match status" value="1"/>
</dbReference>
<dbReference type="InterPro" id="IPR016181">
    <property type="entry name" value="Acyl_CoA_acyltransferase"/>
</dbReference>
<keyword evidence="2" id="KW-0012">Acyltransferase</keyword>
<dbReference type="Proteomes" id="UP001199044">
    <property type="component" value="Unassembled WGS sequence"/>
</dbReference>
<dbReference type="PROSITE" id="PS51186">
    <property type="entry name" value="GNAT"/>
    <property type="match status" value="1"/>
</dbReference>
<evidence type="ECO:0000259" key="1">
    <source>
        <dbReference type="PROSITE" id="PS51186"/>
    </source>
</evidence>
<proteinExistence type="predicted"/>
<dbReference type="RefSeq" id="WP_225249228.1">
    <property type="nucleotide sequence ID" value="NZ_JAIWIU010000004.1"/>
</dbReference>
<keyword evidence="3" id="KW-1185">Reference proteome</keyword>
<protein>
    <submittedName>
        <fullName evidence="2">GNAT family N-acetyltransferase</fullName>
        <ecNumber evidence="2">2.3.1.-</ecNumber>
    </submittedName>
</protein>
<dbReference type="EC" id="2.3.1.-" evidence="2"/>
<feature type="domain" description="N-acetyltransferase" evidence="1">
    <location>
        <begin position="1"/>
        <end position="152"/>
    </location>
</feature>
<dbReference type="Pfam" id="PF00583">
    <property type="entry name" value="Acetyltransf_1"/>
    <property type="match status" value="1"/>
</dbReference>
<dbReference type="EMBL" id="JAIWIU010000004">
    <property type="protein sequence ID" value="MCA2014602.1"/>
    <property type="molecule type" value="Genomic_DNA"/>
</dbReference>
<dbReference type="SUPFAM" id="SSF55729">
    <property type="entry name" value="Acyl-CoA N-acyltransferases (Nat)"/>
    <property type="match status" value="1"/>
</dbReference>
<organism evidence="2 3">
    <name type="scientific">Vibrio tritonius</name>
    <dbReference type="NCBI Taxonomy" id="1435069"/>
    <lineage>
        <taxon>Bacteria</taxon>
        <taxon>Pseudomonadati</taxon>
        <taxon>Pseudomonadota</taxon>
        <taxon>Gammaproteobacteria</taxon>
        <taxon>Vibrionales</taxon>
        <taxon>Vibrionaceae</taxon>
        <taxon>Vibrio</taxon>
    </lineage>
</organism>
<dbReference type="InterPro" id="IPR000182">
    <property type="entry name" value="GNAT_dom"/>
</dbReference>